<protein>
    <submittedName>
        <fullName evidence="2">Uncharacterized protein</fullName>
    </submittedName>
</protein>
<feature type="region of interest" description="Disordered" evidence="1">
    <location>
        <begin position="41"/>
        <end position="68"/>
    </location>
</feature>
<dbReference type="OrthoDB" id="9806661at2"/>
<evidence type="ECO:0000313" key="2">
    <source>
        <dbReference type="EMBL" id="TGE75827.1"/>
    </source>
</evidence>
<comment type="caution">
    <text evidence="2">The sequence shown here is derived from an EMBL/GenBank/DDBJ whole genome shotgun (WGS) entry which is preliminary data.</text>
</comment>
<evidence type="ECO:0000313" key="3">
    <source>
        <dbReference type="Proteomes" id="UP000297646"/>
    </source>
</evidence>
<reference evidence="2 3" key="1">
    <citation type="submission" date="2018-03" db="EMBL/GenBank/DDBJ databases">
        <title>Genome sequencing of Weissella confusa isolates.</title>
        <authorList>
            <person name="Kajala I."/>
            <person name="Baruah R."/>
            <person name="Bergsveinson J."/>
            <person name="Juvonen R."/>
            <person name="Ziola B."/>
        </authorList>
    </citation>
    <scope>NUCLEOTIDE SEQUENCE [LARGE SCALE GENOMIC DNA]</scope>
    <source>
        <strain evidence="2 3">VTT E-062653</strain>
    </source>
</reference>
<sequence>MLGDNVGLYKRPVFGLKKRLLVSGATLVMLGMAPDVRADDAENGTSMVMGDTGVMSNENGDRGPQNWDWSTDTSVAQTVMTTVNGAVNADGKVLPAGSSLCSWLMREL</sequence>
<name>A0A4Z0S0U5_WEICO</name>
<dbReference type="RefSeq" id="WP_135517974.1">
    <property type="nucleotide sequence ID" value="NZ_PVSN01000005.1"/>
</dbReference>
<evidence type="ECO:0000256" key="1">
    <source>
        <dbReference type="SAM" id="MobiDB-lite"/>
    </source>
</evidence>
<accession>A0A4Z0S0U5</accession>
<proteinExistence type="predicted"/>
<gene>
    <name evidence="2" type="ORF">C6P11_00675</name>
</gene>
<dbReference type="Proteomes" id="UP000297646">
    <property type="component" value="Unassembled WGS sequence"/>
</dbReference>
<organism evidence="2 3">
    <name type="scientific">Weissella confusa</name>
    <name type="common">Lactobacillus confusus</name>
    <dbReference type="NCBI Taxonomy" id="1583"/>
    <lineage>
        <taxon>Bacteria</taxon>
        <taxon>Bacillati</taxon>
        <taxon>Bacillota</taxon>
        <taxon>Bacilli</taxon>
        <taxon>Lactobacillales</taxon>
        <taxon>Lactobacillaceae</taxon>
        <taxon>Weissella</taxon>
    </lineage>
</organism>
<dbReference type="EMBL" id="PVSN01000005">
    <property type="protein sequence ID" value="TGE75827.1"/>
    <property type="molecule type" value="Genomic_DNA"/>
</dbReference>
<dbReference type="AlphaFoldDB" id="A0A4Z0S0U5"/>